<dbReference type="Gene3D" id="2.60.120.10">
    <property type="entry name" value="Jelly Rolls"/>
    <property type="match status" value="1"/>
</dbReference>
<reference evidence="4" key="1">
    <citation type="submission" date="2018-12" db="EMBL/GenBank/DDBJ databases">
        <title>Genome sequence of Peanibacillus sp.</title>
        <authorList>
            <person name="Subramani G."/>
            <person name="Srinivasan S."/>
            <person name="Kim M.K."/>
        </authorList>
    </citation>
    <scope>NUCLEOTIDE SEQUENCE [LARGE SCALE GENOMIC DNA]</scope>
    <source>
        <strain evidence="4">18JY67-1</strain>
    </source>
</reference>
<name>A0A3Q8X8G8_9BACL</name>
<dbReference type="OrthoDB" id="2533861at2"/>
<dbReference type="AlphaFoldDB" id="A0A3Q8X8G8"/>
<evidence type="ECO:0000313" key="4">
    <source>
        <dbReference type="Proteomes" id="UP000272528"/>
    </source>
</evidence>
<dbReference type="Proteomes" id="UP000272528">
    <property type="component" value="Chromosome"/>
</dbReference>
<evidence type="ECO:0000256" key="1">
    <source>
        <dbReference type="ARBA" id="ARBA00023125"/>
    </source>
</evidence>
<protein>
    <submittedName>
        <fullName evidence="3">Cupin domain-containing protein</fullName>
    </submittedName>
</protein>
<dbReference type="GO" id="GO:0003677">
    <property type="term" value="F:DNA binding"/>
    <property type="evidence" value="ECO:0007669"/>
    <property type="project" value="UniProtKB-KW"/>
</dbReference>
<evidence type="ECO:0000259" key="2">
    <source>
        <dbReference type="Pfam" id="PF07883"/>
    </source>
</evidence>
<dbReference type="EMBL" id="CP034437">
    <property type="protein sequence ID" value="AZN42934.1"/>
    <property type="molecule type" value="Genomic_DNA"/>
</dbReference>
<dbReference type="InterPro" id="IPR014710">
    <property type="entry name" value="RmlC-like_jellyroll"/>
</dbReference>
<keyword evidence="1" id="KW-0238">DNA-binding</keyword>
<dbReference type="InterPro" id="IPR037923">
    <property type="entry name" value="HTH-like"/>
</dbReference>
<gene>
    <name evidence="3" type="ORF">EJC50_26990</name>
</gene>
<feature type="domain" description="Cupin type-2" evidence="2">
    <location>
        <begin position="24"/>
        <end position="68"/>
    </location>
</feature>
<accession>A0A3Q8X8G8</accession>
<proteinExistence type="predicted"/>
<dbReference type="SUPFAM" id="SSF51215">
    <property type="entry name" value="Regulatory protein AraC"/>
    <property type="match status" value="1"/>
</dbReference>
<dbReference type="KEGG" id="palb:EJC50_26990"/>
<dbReference type="Pfam" id="PF07883">
    <property type="entry name" value="Cupin_2"/>
    <property type="match status" value="1"/>
</dbReference>
<evidence type="ECO:0000313" key="3">
    <source>
        <dbReference type="EMBL" id="AZN42934.1"/>
    </source>
</evidence>
<dbReference type="InterPro" id="IPR013096">
    <property type="entry name" value="Cupin_2"/>
</dbReference>
<keyword evidence="4" id="KW-1185">Reference proteome</keyword>
<sequence>MVGAGVYLFRPLEIVNPRLPYAQSVVYIKSGEGTVTINGVEFLAKQHDLFYFEPGCVHSYAADGEDLMVHASVYVDLLWNTSPKLKGDRGLNEH</sequence>
<organism evidence="3 4">
    <name type="scientific">Paenibacillus albus</name>
    <dbReference type="NCBI Taxonomy" id="2495582"/>
    <lineage>
        <taxon>Bacteria</taxon>
        <taxon>Bacillati</taxon>
        <taxon>Bacillota</taxon>
        <taxon>Bacilli</taxon>
        <taxon>Bacillales</taxon>
        <taxon>Paenibacillaceae</taxon>
        <taxon>Paenibacillus</taxon>
    </lineage>
</organism>